<dbReference type="EMBL" id="CH479219">
    <property type="protein sequence ID" value="EDW34693.1"/>
    <property type="molecule type" value="Genomic_DNA"/>
</dbReference>
<evidence type="ECO:0000313" key="2">
    <source>
        <dbReference type="EMBL" id="EDW34693.1"/>
    </source>
</evidence>
<dbReference type="OMA" id="NRTMGKF"/>
<feature type="region of interest" description="Disordered" evidence="1">
    <location>
        <begin position="35"/>
        <end position="76"/>
    </location>
</feature>
<dbReference type="PhylomeDB" id="B4H7Q3"/>
<proteinExistence type="predicted"/>
<dbReference type="HOGENOM" id="CLU_1994968_0_0_1"/>
<accession>B4H7Q3</accession>
<reference evidence="2 3" key="1">
    <citation type="journal article" date="2007" name="Nature">
        <title>Evolution of genes and genomes on the Drosophila phylogeny.</title>
        <authorList>
            <consortium name="Drosophila 12 Genomes Consortium"/>
            <person name="Clark A.G."/>
            <person name="Eisen M.B."/>
            <person name="Smith D.R."/>
            <person name="Bergman C.M."/>
            <person name="Oliver B."/>
            <person name="Markow T.A."/>
            <person name="Kaufman T.C."/>
            <person name="Kellis M."/>
            <person name="Gelbart W."/>
            <person name="Iyer V.N."/>
            <person name="Pollard D.A."/>
            <person name="Sackton T.B."/>
            <person name="Larracuente A.M."/>
            <person name="Singh N.D."/>
            <person name="Abad J.P."/>
            <person name="Abt D.N."/>
            <person name="Adryan B."/>
            <person name="Aguade M."/>
            <person name="Akashi H."/>
            <person name="Anderson W.W."/>
            <person name="Aquadro C.F."/>
            <person name="Ardell D.H."/>
            <person name="Arguello R."/>
            <person name="Artieri C.G."/>
            <person name="Barbash D.A."/>
            <person name="Barker D."/>
            <person name="Barsanti P."/>
            <person name="Batterham P."/>
            <person name="Batzoglou S."/>
            <person name="Begun D."/>
            <person name="Bhutkar A."/>
            <person name="Blanco E."/>
            <person name="Bosak S.A."/>
            <person name="Bradley R.K."/>
            <person name="Brand A.D."/>
            <person name="Brent M.R."/>
            <person name="Brooks A.N."/>
            <person name="Brown R.H."/>
            <person name="Butlin R.K."/>
            <person name="Caggese C."/>
            <person name="Calvi B.R."/>
            <person name="Bernardo de Carvalho A."/>
            <person name="Caspi A."/>
            <person name="Castrezana S."/>
            <person name="Celniker S.E."/>
            <person name="Chang J.L."/>
            <person name="Chapple C."/>
            <person name="Chatterji S."/>
            <person name="Chinwalla A."/>
            <person name="Civetta A."/>
            <person name="Clifton S.W."/>
            <person name="Comeron J.M."/>
            <person name="Costello J.C."/>
            <person name="Coyne J.A."/>
            <person name="Daub J."/>
            <person name="David R.G."/>
            <person name="Delcher A.L."/>
            <person name="Delehaunty K."/>
            <person name="Do C.B."/>
            <person name="Ebling H."/>
            <person name="Edwards K."/>
            <person name="Eickbush T."/>
            <person name="Evans J.D."/>
            <person name="Filipski A."/>
            <person name="Findeiss S."/>
            <person name="Freyhult E."/>
            <person name="Fulton L."/>
            <person name="Fulton R."/>
            <person name="Garcia A.C."/>
            <person name="Gardiner A."/>
            <person name="Garfield D.A."/>
            <person name="Garvin B.E."/>
            <person name="Gibson G."/>
            <person name="Gilbert D."/>
            <person name="Gnerre S."/>
            <person name="Godfrey J."/>
            <person name="Good R."/>
            <person name="Gotea V."/>
            <person name="Gravely B."/>
            <person name="Greenberg A.J."/>
            <person name="Griffiths-Jones S."/>
            <person name="Gross S."/>
            <person name="Guigo R."/>
            <person name="Gustafson E.A."/>
            <person name="Haerty W."/>
            <person name="Hahn M.W."/>
            <person name="Halligan D.L."/>
            <person name="Halpern A.L."/>
            <person name="Halter G.M."/>
            <person name="Han M.V."/>
            <person name="Heger A."/>
            <person name="Hillier L."/>
            <person name="Hinrichs A.S."/>
            <person name="Holmes I."/>
            <person name="Hoskins R.A."/>
            <person name="Hubisz M.J."/>
            <person name="Hultmark D."/>
            <person name="Huntley M.A."/>
            <person name="Jaffe D.B."/>
            <person name="Jagadeeshan S."/>
            <person name="Jeck W.R."/>
            <person name="Johnson J."/>
            <person name="Jones C.D."/>
            <person name="Jordan W.C."/>
            <person name="Karpen G.H."/>
            <person name="Kataoka E."/>
            <person name="Keightley P.D."/>
            <person name="Kheradpour P."/>
            <person name="Kirkness E.F."/>
            <person name="Koerich L.B."/>
            <person name="Kristiansen K."/>
            <person name="Kudrna D."/>
            <person name="Kulathinal R.J."/>
            <person name="Kumar S."/>
            <person name="Kwok R."/>
            <person name="Lander E."/>
            <person name="Langley C.H."/>
            <person name="Lapoint R."/>
            <person name="Lazzaro B.P."/>
            <person name="Lee S.J."/>
            <person name="Levesque L."/>
            <person name="Li R."/>
            <person name="Lin C.F."/>
            <person name="Lin M.F."/>
            <person name="Lindblad-Toh K."/>
            <person name="Llopart A."/>
            <person name="Long M."/>
            <person name="Low L."/>
            <person name="Lozovsky E."/>
            <person name="Lu J."/>
            <person name="Luo M."/>
            <person name="Machado C.A."/>
            <person name="Makalowski W."/>
            <person name="Marzo M."/>
            <person name="Matsuda M."/>
            <person name="Matzkin L."/>
            <person name="McAllister B."/>
            <person name="McBride C.S."/>
            <person name="McKernan B."/>
            <person name="McKernan K."/>
            <person name="Mendez-Lago M."/>
            <person name="Minx P."/>
            <person name="Mollenhauer M.U."/>
            <person name="Montooth K."/>
            <person name="Mount S.M."/>
            <person name="Mu X."/>
            <person name="Myers E."/>
            <person name="Negre B."/>
            <person name="Newfeld S."/>
            <person name="Nielsen R."/>
            <person name="Noor M.A."/>
            <person name="O'Grady P."/>
            <person name="Pachter L."/>
            <person name="Papaceit M."/>
            <person name="Parisi M.J."/>
            <person name="Parisi M."/>
            <person name="Parts L."/>
            <person name="Pedersen J.S."/>
            <person name="Pesole G."/>
            <person name="Phillippy A.M."/>
            <person name="Ponting C.P."/>
            <person name="Pop M."/>
            <person name="Porcelli D."/>
            <person name="Powell J.R."/>
            <person name="Prohaska S."/>
            <person name="Pruitt K."/>
            <person name="Puig M."/>
            <person name="Quesneville H."/>
            <person name="Ram K.R."/>
            <person name="Rand D."/>
            <person name="Rasmussen M.D."/>
            <person name="Reed L.K."/>
            <person name="Reenan R."/>
            <person name="Reily A."/>
            <person name="Remington K.A."/>
            <person name="Rieger T.T."/>
            <person name="Ritchie M.G."/>
            <person name="Robin C."/>
            <person name="Rogers Y.H."/>
            <person name="Rohde C."/>
            <person name="Rozas J."/>
            <person name="Rubenfield M.J."/>
            <person name="Ruiz A."/>
            <person name="Russo S."/>
            <person name="Salzberg S.L."/>
            <person name="Sanchez-Gracia A."/>
            <person name="Saranga D.J."/>
            <person name="Sato H."/>
            <person name="Schaeffer S.W."/>
            <person name="Schatz M.C."/>
            <person name="Schlenke T."/>
            <person name="Schwartz R."/>
            <person name="Segarra C."/>
            <person name="Singh R.S."/>
            <person name="Sirot L."/>
            <person name="Sirota M."/>
            <person name="Sisneros N.B."/>
            <person name="Smith C.D."/>
            <person name="Smith T.F."/>
            <person name="Spieth J."/>
            <person name="Stage D.E."/>
            <person name="Stark A."/>
            <person name="Stephan W."/>
            <person name="Strausberg R.L."/>
            <person name="Strempel S."/>
            <person name="Sturgill D."/>
            <person name="Sutton G."/>
            <person name="Sutton G.G."/>
            <person name="Tao W."/>
            <person name="Teichmann S."/>
            <person name="Tobari Y.N."/>
            <person name="Tomimura Y."/>
            <person name="Tsolas J.M."/>
            <person name="Valente V.L."/>
            <person name="Venter E."/>
            <person name="Venter J.C."/>
            <person name="Vicario S."/>
            <person name="Vieira F.G."/>
            <person name="Vilella A.J."/>
            <person name="Villasante A."/>
            <person name="Walenz B."/>
            <person name="Wang J."/>
            <person name="Wasserman M."/>
            <person name="Watts T."/>
            <person name="Wilson D."/>
            <person name="Wilson R.K."/>
            <person name="Wing R.A."/>
            <person name="Wolfner M.F."/>
            <person name="Wong A."/>
            <person name="Wong G.K."/>
            <person name="Wu C.I."/>
            <person name="Wu G."/>
            <person name="Yamamoto D."/>
            <person name="Yang H.P."/>
            <person name="Yang S.P."/>
            <person name="Yorke J.A."/>
            <person name="Yoshida K."/>
            <person name="Zdobnov E."/>
            <person name="Zhang P."/>
            <person name="Zhang Y."/>
            <person name="Zimin A.V."/>
            <person name="Baldwin J."/>
            <person name="Abdouelleil A."/>
            <person name="Abdulkadir J."/>
            <person name="Abebe A."/>
            <person name="Abera B."/>
            <person name="Abreu J."/>
            <person name="Acer S.C."/>
            <person name="Aftuck L."/>
            <person name="Alexander A."/>
            <person name="An P."/>
            <person name="Anderson E."/>
            <person name="Anderson S."/>
            <person name="Arachi H."/>
            <person name="Azer M."/>
            <person name="Bachantsang P."/>
            <person name="Barry A."/>
            <person name="Bayul T."/>
            <person name="Berlin A."/>
            <person name="Bessette D."/>
            <person name="Bloom T."/>
            <person name="Blye J."/>
            <person name="Boguslavskiy L."/>
            <person name="Bonnet C."/>
            <person name="Boukhgalter B."/>
            <person name="Bourzgui I."/>
            <person name="Brown A."/>
            <person name="Cahill P."/>
            <person name="Channer S."/>
            <person name="Cheshatsang Y."/>
            <person name="Chuda L."/>
            <person name="Citroen M."/>
            <person name="Collymore A."/>
            <person name="Cooke P."/>
            <person name="Costello M."/>
            <person name="D'Aco K."/>
            <person name="Daza R."/>
            <person name="De Haan G."/>
            <person name="DeGray S."/>
            <person name="DeMaso C."/>
            <person name="Dhargay N."/>
            <person name="Dooley K."/>
            <person name="Dooley E."/>
            <person name="Doricent M."/>
            <person name="Dorje P."/>
            <person name="Dorjee K."/>
            <person name="Dupes A."/>
            <person name="Elong R."/>
            <person name="Falk J."/>
            <person name="Farina A."/>
            <person name="Faro S."/>
            <person name="Ferguson D."/>
            <person name="Fisher S."/>
            <person name="Foley C.D."/>
            <person name="Franke A."/>
            <person name="Friedrich D."/>
            <person name="Gadbois L."/>
            <person name="Gearin G."/>
            <person name="Gearin C.R."/>
            <person name="Giannoukos G."/>
            <person name="Goode T."/>
            <person name="Graham J."/>
            <person name="Grandbois E."/>
            <person name="Grewal S."/>
            <person name="Gyaltsen K."/>
            <person name="Hafez N."/>
            <person name="Hagos B."/>
            <person name="Hall J."/>
            <person name="Henson C."/>
            <person name="Hollinger A."/>
            <person name="Honan T."/>
            <person name="Huard M.D."/>
            <person name="Hughes L."/>
            <person name="Hurhula B."/>
            <person name="Husby M.E."/>
            <person name="Kamat A."/>
            <person name="Kanga B."/>
            <person name="Kashin S."/>
            <person name="Khazanovich D."/>
            <person name="Kisner P."/>
            <person name="Lance K."/>
            <person name="Lara M."/>
            <person name="Lee W."/>
            <person name="Lennon N."/>
            <person name="Letendre F."/>
            <person name="LeVine R."/>
            <person name="Lipovsky A."/>
            <person name="Liu X."/>
            <person name="Liu J."/>
            <person name="Liu S."/>
            <person name="Lokyitsang T."/>
            <person name="Lokyitsang Y."/>
            <person name="Lubonja R."/>
            <person name="Lui A."/>
            <person name="MacDonald P."/>
            <person name="Magnisalis V."/>
            <person name="Maru K."/>
            <person name="Matthews C."/>
            <person name="McCusker W."/>
            <person name="McDonough S."/>
            <person name="Mehta T."/>
            <person name="Meldrim J."/>
            <person name="Meneus L."/>
            <person name="Mihai O."/>
            <person name="Mihalev A."/>
            <person name="Mihova T."/>
            <person name="Mittelman R."/>
            <person name="Mlenga V."/>
            <person name="Montmayeur A."/>
            <person name="Mulrain L."/>
            <person name="Navidi A."/>
            <person name="Naylor J."/>
            <person name="Negash T."/>
            <person name="Nguyen T."/>
            <person name="Nguyen N."/>
            <person name="Nicol R."/>
            <person name="Norbu C."/>
            <person name="Norbu N."/>
            <person name="Novod N."/>
            <person name="O'Neill B."/>
            <person name="Osman S."/>
            <person name="Markiewicz E."/>
            <person name="Oyono O.L."/>
            <person name="Patti C."/>
            <person name="Phunkhang P."/>
            <person name="Pierre F."/>
            <person name="Priest M."/>
            <person name="Raghuraman S."/>
            <person name="Rege F."/>
            <person name="Reyes R."/>
            <person name="Rise C."/>
            <person name="Rogov P."/>
            <person name="Ross K."/>
            <person name="Ryan E."/>
            <person name="Settipalli S."/>
            <person name="Shea T."/>
            <person name="Sherpa N."/>
            <person name="Shi L."/>
            <person name="Shih D."/>
            <person name="Sparrow T."/>
            <person name="Spaulding J."/>
            <person name="Stalker J."/>
            <person name="Stange-Thomann N."/>
            <person name="Stavropoulos S."/>
            <person name="Stone C."/>
            <person name="Strader C."/>
            <person name="Tesfaye S."/>
            <person name="Thomson T."/>
            <person name="Thoulutsang Y."/>
            <person name="Thoulutsang D."/>
            <person name="Topham K."/>
            <person name="Topping I."/>
            <person name="Tsamla T."/>
            <person name="Vassiliev H."/>
            <person name="Vo A."/>
            <person name="Wangchuk T."/>
            <person name="Wangdi T."/>
            <person name="Weiand M."/>
            <person name="Wilkinson J."/>
            <person name="Wilson A."/>
            <person name="Yadav S."/>
            <person name="Young G."/>
            <person name="Yu Q."/>
            <person name="Zembek L."/>
            <person name="Zhong D."/>
            <person name="Zimmer A."/>
            <person name="Zwirko Z."/>
            <person name="Jaffe D.B."/>
            <person name="Alvarez P."/>
            <person name="Brockman W."/>
            <person name="Butler J."/>
            <person name="Chin C."/>
            <person name="Gnerre S."/>
            <person name="Grabherr M."/>
            <person name="Kleber M."/>
            <person name="Mauceli E."/>
            <person name="MacCallum I."/>
        </authorList>
    </citation>
    <scope>NUCLEOTIDE SEQUENCE [LARGE SCALE GENOMIC DNA]</scope>
    <source>
        <strain evidence="3">MSH-3 / Tucson 14011-0111.49</strain>
    </source>
</reference>
<dbReference type="AlphaFoldDB" id="B4H7Q3"/>
<dbReference type="Proteomes" id="UP000008744">
    <property type="component" value="Unassembled WGS sequence"/>
</dbReference>
<gene>
    <name evidence="2" type="primary">Dper\GL20475</name>
    <name evidence="2" type="ORF">Dper_GL20475</name>
</gene>
<protein>
    <submittedName>
        <fullName evidence="2">GL20475</fullName>
    </submittedName>
</protein>
<sequence>MFEVLDAQINIVDCGVRCAVCGLLSSVFAVGGQTHTAHTVSEDKRTSSSNQNRTMGKFVVKKQPQRSGHQRESPRKDLCSCNSVWFLGLGHSDHYDDRDGDDDEGGRGGRGGWCCFIVGMRMPDL</sequence>
<evidence type="ECO:0000256" key="1">
    <source>
        <dbReference type="SAM" id="MobiDB-lite"/>
    </source>
</evidence>
<keyword evidence="3" id="KW-1185">Reference proteome</keyword>
<name>B4H7Q3_DROPE</name>
<organism evidence="3">
    <name type="scientific">Drosophila persimilis</name>
    <name type="common">Fruit fly</name>
    <dbReference type="NCBI Taxonomy" id="7234"/>
    <lineage>
        <taxon>Eukaryota</taxon>
        <taxon>Metazoa</taxon>
        <taxon>Ecdysozoa</taxon>
        <taxon>Arthropoda</taxon>
        <taxon>Hexapoda</taxon>
        <taxon>Insecta</taxon>
        <taxon>Pterygota</taxon>
        <taxon>Neoptera</taxon>
        <taxon>Endopterygota</taxon>
        <taxon>Diptera</taxon>
        <taxon>Brachycera</taxon>
        <taxon>Muscomorpha</taxon>
        <taxon>Ephydroidea</taxon>
        <taxon>Drosophilidae</taxon>
        <taxon>Drosophila</taxon>
        <taxon>Sophophora</taxon>
    </lineage>
</organism>
<evidence type="ECO:0000313" key="3">
    <source>
        <dbReference type="Proteomes" id="UP000008744"/>
    </source>
</evidence>